<dbReference type="EMBL" id="JAAAUQ010000002">
    <property type="protein sequence ID" value="KAF9157075.1"/>
    <property type="molecule type" value="Genomic_DNA"/>
</dbReference>
<dbReference type="PANTHER" id="PTHR28241:SF1">
    <property type="entry name" value="MITOCHONDRIAL IMPORT PROTEIN 1"/>
    <property type="match status" value="1"/>
</dbReference>
<dbReference type="InterPro" id="IPR013262">
    <property type="entry name" value="OMP_MIM1/TOM13_mt"/>
</dbReference>
<protein>
    <submittedName>
        <fullName evidence="2">Uncharacterized protein</fullName>
    </submittedName>
</protein>
<proteinExistence type="predicted"/>
<gene>
    <name evidence="2" type="ORF">BG015_004151</name>
</gene>
<feature type="compositionally biased region" description="Basic and acidic residues" evidence="1">
    <location>
        <begin position="1"/>
        <end position="19"/>
    </location>
</feature>
<dbReference type="Pfam" id="PF08219">
    <property type="entry name" value="TOM13"/>
    <property type="match status" value="1"/>
</dbReference>
<sequence length="250" mass="26499">MSDHTKELHDSATETHLEEPMEDGDNASSGILLEKADYDHSSPEVTSLNSSTILDHPEDDSKAEHGDNNDKSSKLTPSKHAAPAVVSNTPTTRPFVTGVVPAKPSNPAVPLSSSTEVSMDVIDLNQTMPWKVLTPFISRETVLSLAKMTAINFILPFINGVFLGFGEICAHELAYRWGWIHSAHVVSVPGRRPIGNEVGIRAAGVSGAGSVGSVSGTSGSGYAGSRSGIGGLGRFEDEFEVPNKTTTSRF</sequence>
<organism evidence="2 3">
    <name type="scientific">Linnemannia schmuckeri</name>
    <dbReference type="NCBI Taxonomy" id="64567"/>
    <lineage>
        <taxon>Eukaryota</taxon>
        <taxon>Fungi</taxon>
        <taxon>Fungi incertae sedis</taxon>
        <taxon>Mucoromycota</taxon>
        <taxon>Mortierellomycotina</taxon>
        <taxon>Mortierellomycetes</taxon>
        <taxon>Mortierellales</taxon>
        <taxon>Mortierellaceae</taxon>
        <taxon>Linnemannia</taxon>
    </lineage>
</organism>
<dbReference type="Proteomes" id="UP000748756">
    <property type="component" value="Unassembled WGS sequence"/>
</dbReference>
<name>A0A9P5SB08_9FUNG</name>
<comment type="caution">
    <text evidence="2">The sequence shown here is derived from an EMBL/GenBank/DDBJ whole genome shotgun (WGS) entry which is preliminary data.</text>
</comment>
<feature type="region of interest" description="Disordered" evidence="1">
    <location>
        <begin position="1"/>
        <end position="92"/>
    </location>
</feature>
<dbReference type="GO" id="GO:0005741">
    <property type="term" value="C:mitochondrial outer membrane"/>
    <property type="evidence" value="ECO:0007669"/>
    <property type="project" value="InterPro"/>
</dbReference>
<dbReference type="GO" id="GO:0070096">
    <property type="term" value="P:mitochondrial outer membrane translocase complex assembly"/>
    <property type="evidence" value="ECO:0007669"/>
    <property type="project" value="TreeGrafter"/>
</dbReference>
<evidence type="ECO:0000256" key="1">
    <source>
        <dbReference type="SAM" id="MobiDB-lite"/>
    </source>
</evidence>
<keyword evidence="3" id="KW-1185">Reference proteome</keyword>
<dbReference type="PANTHER" id="PTHR28241">
    <property type="entry name" value="MITOCHONDRIAL IMPORT PROTEIN 1"/>
    <property type="match status" value="1"/>
</dbReference>
<accession>A0A9P5SB08</accession>
<feature type="compositionally biased region" description="Polar residues" evidence="1">
    <location>
        <begin position="43"/>
        <end position="53"/>
    </location>
</feature>
<feature type="compositionally biased region" description="Basic and acidic residues" evidence="1">
    <location>
        <begin position="55"/>
        <end position="73"/>
    </location>
</feature>
<evidence type="ECO:0000313" key="2">
    <source>
        <dbReference type="EMBL" id="KAF9157075.1"/>
    </source>
</evidence>
<reference evidence="2" key="1">
    <citation type="journal article" date="2020" name="Fungal Divers.">
        <title>Resolving the Mortierellaceae phylogeny through synthesis of multi-gene phylogenetics and phylogenomics.</title>
        <authorList>
            <person name="Vandepol N."/>
            <person name="Liber J."/>
            <person name="Desiro A."/>
            <person name="Na H."/>
            <person name="Kennedy M."/>
            <person name="Barry K."/>
            <person name="Grigoriev I.V."/>
            <person name="Miller A.N."/>
            <person name="O'Donnell K."/>
            <person name="Stajich J.E."/>
            <person name="Bonito G."/>
        </authorList>
    </citation>
    <scope>NUCLEOTIDE SEQUENCE</scope>
    <source>
        <strain evidence="2">NRRL 6426</strain>
    </source>
</reference>
<dbReference type="AlphaFoldDB" id="A0A9P5SB08"/>
<evidence type="ECO:0000313" key="3">
    <source>
        <dbReference type="Proteomes" id="UP000748756"/>
    </source>
</evidence>
<dbReference type="OrthoDB" id="5529571at2759"/>
<dbReference type="GO" id="GO:0045040">
    <property type="term" value="P:protein insertion into mitochondrial outer membrane"/>
    <property type="evidence" value="ECO:0007669"/>
    <property type="project" value="TreeGrafter"/>
</dbReference>